<dbReference type="Proteomes" id="UP000247498">
    <property type="component" value="Unassembled WGS sequence"/>
</dbReference>
<evidence type="ECO:0000313" key="4">
    <source>
        <dbReference type="EMBL" id="GBF88882.1"/>
    </source>
</evidence>
<sequence>MSSGGDLPPLDAATTAVVCIEFQNEFTTEGGKLHDAVKAVMASTGMLANAAATVDAARKKGALILHCPIVFTDDYRELRADAYGILANVKDGGAFKKTEWGGEICKEMTPHEGDSVVEGKRGLCGFASTNLDFILRQRGIKTIALCGFLTNCCVESSMRSGYEKGYRVITLTDCCAATSQDAHDAAVAFTFPMFSLPAKHTEFLAALK</sequence>
<dbReference type="InterPro" id="IPR000868">
    <property type="entry name" value="Isochorismatase-like_dom"/>
</dbReference>
<dbReference type="SUPFAM" id="SSF52499">
    <property type="entry name" value="Isochorismatase-like hydrolases"/>
    <property type="match status" value="1"/>
</dbReference>
<comment type="similarity">
    <text evidence="1">Belongs to the isochorismatase family.</text>
</comment>
<gene>
    <name evidence="4" type="ORF">Rsub_01381</name>
</gene>
<dbReference type="InterPro" id="IPR050272">
    <property type="entry name" value="Isochorismatase-like_hydrls"/>
</dbReference>
<feature type="domain" description="Isochorismatase-like" evidence="3">
    <location>
        <begin position="15"/>
        <end position="197"/>
    </location>
</feature>
<organism evidence="4 5">
    <name type="scientific">Raphidocelis subcapitata</name>
    <dbReference type="NCBI Taxonomy" id="307507"/>
    <lineage>
        <taxon>Eukaryota</taxon>
        <taxon>Viridiplantae</taxon>
        <taxon>Chlorophyta</taxon>
        <taxon>core chlorophytes</taxon>
        <taxon>Chlorophyceae</taxon>
        <taxon>CS clade</taxon>
        <taxon>Sphaeropleales</taxon>
        <taxon>Selenastraceae</taxon>
        <taxon>Raphidocelis</taxon>
    </lineage>
</organism>
<dbReference type="PANTHER" id="PTHR43540">
    <property type="entry name" value="PEROXYUREIDOACRYLATE/UREIDOACRYLATE AMIDOHYDROLASE-RELATED"/>
    <property type="match status" value="1"/>
</dbReference>
<reference evidence="4 5" key="1">
    <citation type="journal article" date="2018" name="Sci. Rep.">
        <title>Raphidocelis subcapitata (=Pseudokirchneriella subcapitata) provides an insight into genome evolution and environmental adaptations in the Sphaeropleales.</title>
        <authorList>
            <person name="Suzuki S."/>
            <person name="Yamaguchi H."/>
            <person name="Nakajima N."/>
            <person name="Kawachi M."/>
        </authorList>
    </citation>
    <scope>NUCLEOTIDE SEQUENCE [LARGE SCALE GENOMIC DNA]</scope>
    <source>
        <strain evidence="4 5">NIES-35</strain>
    </source>
</reference>
<dbReference type="Pfam" id="PF00857">
    <property type="entry name" value="Isochorismatase"/>
    <property type="match status" value="1"/>
</dbReference>
<dbReference type="GO" id="GO:0016787">
    <property type="term" value="F:hydrolase activity"/>
    <property type="evidence" value="ECO:0007669"/>
    <property type="project" value="UniProtKB-KW"/>
</dbReference>
<dbReference type="InterPro" id="IPR036380">
    <property type="entry name" value="Isochorismatase-like_sf"/>
</dbReference>
<dbReference type="EMBL" id="BDRX01000007">
    <property type="protein sequence ID" value="GBF88882.1"/>
    <property type="molecule type" value="Genomic_DNA"/>
</dbReference>
<dbReference type="FunCoup" id="A0A2V0NQJ8">
    <property type="interactions" value="216"/>
</dbReference>
<evidence type="ECO:0000313" key="5">
    <source>
        <dbReference type="Proteomes" id="UP000247498"/>
    </source>
</evidence>
<dbReference type="Gene3D" id="3.40.50.850">
    <property type="entry name" value="Isochorismatase-like"/>
    <property type="match status" value="1"/>
</dbReference>
<dbReference type="CDD" id="cd00431">
    <property type="entry name" value="cysteine_hydrolases"/>
    <property type="match status" value="1"/>
</dbReference>
<keyword evidence="2" id="KW-0378">Hydrolase</keyword>
<evidence type="ECO:0000256" key="2">
    <source>
        <dbReference type="ARBA" id="ARBA00022801"/>
    </source>
</evidence>
<keyword evidence="5" id="KW-1185">Reference proteome</keyword>
<evidence type="ECO:0000256" key="1">
    <source>
        <dbReference type="ARBA" id="ARBA00006336"/>
    </source>
</evidence>
<evidence type="ECO:0000259" key="3">
    <source>
        <dbReference type="Pfam" id="PF00857"/>
    </source>
</evidence>
<dbReference type="OrthoDB" id="167809at2759"/>
<dbReference type="AlphaFoldDB" id="A0A2V0NQJ8"/>
<protein>
    <submittedName>
        <fullName evidence="4">Isochorismatase</fullName>
    </submittedName>
</protein>
<name>A0A2V0NQJ8_9CHLO</name>
<proteinExistence type="inferred from homology"/>
<dbReference type="PANTHER" id="PTHR43540:SF16">
    <property type="entry name" value="ISOCHORISMATASE-LIKE DOMAIN-CONTAINING PROTEIN"/>
    <property type="match status" value="1"/>
</dbReference>
<accession>A0A2V0NQJ8</accession>
<comment type="caution">
    <text evidence="4">The sequence shown here is derived from an EMBL/GenBank/DDBJ whole genome shotgun (WGS) entry which is preliminary data.</text>
</comment>
<dbReference type="InParanoid" id="A0A2V0NQJ8"/>